<accession>A0A383ATT7</accession>
<dbReference type="AlphaFoldDB" id="A0A383ATT7"/>
<protein>
    <submittedName>
        <fullName evidence="1">Uncharacterized protein</fullName>
    </submittedName>
</protein>
<reference evidence="1" key="1">
    <citation type="submission" date="2018-05" db="EMBL/GenBank/DDBJ databases">
        <authorList>
            <person name="Lanie J.A."/>
            <person name="Ng W.-L."/>
            <person name="Kazmierczak K.M."/>
            <person name="Andrzejewski T.M."/>
            <person name="Davidsen T.M."/>
            <person name="Wayne K.J."/>
            <person name="Tettelin H."/>
            <person name="Glass J.I."/>
            <person name="Rusch D."/>
            <person name="Podicherti R."/>
            <person name="Tsui H.-C.T."/>
            <person name="Winkler M.E."/>
        </authorList>
    </citation>
    <scope>NUCLEOTIDE SEQUENCE</scope>
</reference>
<organism evidence="1">
    <name type="scientific">marine metagenome</name>
    <dbReference type="NCBI Taxonomy" id="408172"/>
    <lineage>
        <taxon>unclassified sequences</taxon>
        <taxon>metagenomes</taxon>
        <taxon>ecological metagenomes</taxon>
    </lineage>
</organism>
<feature type="non-terminal residue" evidence="1">
    <location>
        <position position="1"/>
    </location>
</feature>
<name>A0A383ATT7_9ZZZZ</name>
<proteinExistence type="predicted"/>
<feature type="non-terminal residue" evidence="1">
    <location>
        <position position="41"/>
    </location>
</feature>
<dbReference type="EMBL" id="UINC01194921">
    <property type="protein sequence ID" value="SVE11247.1"/>
    <property type="molecule type" value="Genomic_DNA"/>
</dbReference>
<gene>
    <name evidence="1" type="ORF">METZ01_LOCUS464101</name>
</gene>
<evidence type="ECO:0000313" key="1">
    <source>
        <dbReference type="EMBL" id="SVE11247.1"/>
    </source>
</evidence>
<sequence length="41" mass="4385">VNASTIPIEEILRLDRSADELPEEAAFALIGARGSTLNDIC</sequence>